<name>A0A3D8TQS9_9LIST</name>
<dbReference type="SUPFAM" id="SSF55021">
    <property type="entry name" value="ACT-like"/>
    <property type="match status" value="1"/>
</dbReference>
<evidence type="ECO:0000256" key="6">
    <source>
        <dbReference type="ARBA" id="ARBA00022970"/>
    </source>
</evidence>
<dbReference type="Pfam" id="PF09383">
    <property type="entry name" value="NIL"/>
    <property type="match status" value="1"/>
</dbReference>
<organism evidence="9 10">
    <name type="scientific">Listeria kieliensis</name>
    <dbReference type="NCBI Taxonomy" id="1621700"/>
    <lineage>
        <taxon>Bacteria</taxon>
        <taxon>Bacillati</taxon>
        <taxon>Bacillota</taxon>
        <taxon>Bacilli</taxon>
        <taxon>Bacillales</taxon>
        <taxon>Listeriaceae</taxon>
        <taxon>Listeria</taxon>
    </lineage>
</organism>
<dbReference type="GO" id="GO:0098796">
    <property type="term" value="C:membrane protein complex"/>
    <property type="evidence" value="ECO:0007669"/>
    <property type="project" value="UniProtKB-ARBA"/>
</dbReference>
<dbReference type="InterPro" id="IPR041701">
    <property type="entry name" value="MetN_ABC"/>
</dbReference>
<dbReference type="Proteomes" id="UP000257055">
    <property type="component" value="Unassembled WGS sequence"/>
</dbReference>
<dbReference type="GO" id="GO:0006865">
    <property type="term" value="P:amino acid transport"/>
    <property type="evidence" value="ECO:0007669"/>
    <property type="project" value="UniProtKB-KW"/>
</dbReference>
<evidence type="ECO:0000259" key="8">
    <source>
        <dbReference type="PROSITE" id="PS50893"/>
    </source>
</evidence>
<keyword evidence="2" id="KW-1003">Cell membrane</keyword>
<comment type="caution">
    <text evidence="9">The sequence shown here is derived from an EMBL/GenBank/DDBJ whole genome shotgun (WGS) entry which is preliminary data.</text>
</comment>
<dbReference type="PROSITE" id="PS00211">
    <property type="entry name" value="ABC_TRANSPORTER_1"/>
    <property type="match status" value="1"/>
</dbReference>
<dbReference type="EMBL" id="LARY01000002">
    <property type="protein sequence ID" value="RDX01053.1"/>
    <property type="molecule type" value="Genomic_DNA"/>
</dbReference>
<accession>A0A3D8TQS9</accession>
<evidence type="ECO:0000256" key="2">
    <source>
        <dbReference type="ARBA" id="ARBA00022475"/>
    </source>
</evidence>
<proteinExistence type="predicted"/>
<evidence type="ECO:0000256" key="3">
    <source>
        <dbReference type="ARBA" id="ARBA00022741"/>
    </source>
</evidence>
<feature type="domain" description="ABC transporter" evidence="8">
    <location>
        <begin position="2"/>
        <end position="241"/>
    </location>
</feature>
<dbReference type="PANTHER" id="PTHR43166">
    <property type="entry name" value="AMINO ACID IMPORT ATP-BINDING PROTEIN"/>
    <property type="match status" value="1"/>
</dbReference>
<evidence type="ECO:0000313" key="10">
    <source>
        <dbReference type="Proteomes" id="UP000257055"/>
    </source>
</evidence>
<dbReference type="SUPFAM" id="SSF52540">
    <property type="entry name" value="P-loop containing nucleoside triphosphate hydrolases"/>
    <property type="match status" value="1"/>
</dbReference>
<dbReference type="SMART" id="SM00930">
    <property type="entry name" value="NIL"/>
    <property type="match status" value="1"/>
</dbReference>
<dbReference type="InterPro" id="IPR003439">
    <property type="entry name" value="ABC_transporter-like_ATP-bd"/>
</dbReference>
<keyword evidence="10" id="KW-1185">Reference proteome</keyword>
<dbReference type="FunFam" id="3.40.50.300:FF:000032">
    <property type="entry name" value="Export ABC transporter ATP-binding protein"/>
    <property type="match status" value="1"/>
</dbReference>
<dbReference type="InterPro" id="IPR003593">
    <property type="entry name" value="AAA+_ATPase"/>
</dbReference>
<dbReference type="InterPro" id="IPR017871">
    <property type="entry name" value="ABC_transporter-like_CS"/>
</dbReference>
<keyword evidence="4 9" id="KW-0067">ATP-binding</keyword>
<evidence type="ECO:0000256" key="4">
    <source>
        <dbReference type="ARBA" id="ARBA00022840"/>
    </source>
</evidence>
<dbReference type="Gene3D" id="3.40.50.300">
    <property type="entry name" value="P-loop containing nucleotide triphosphate hydrolases"/>
    <property type="match status" value="1"/>
</dbReference>
<dbReference type="InterPro" id="IPR018449">
    <property type="entry name" value="NIL_domain"/>
</dbReference>
<dbReference type="GO" id="GO:0005524">
    <property type="term" value="F:ATP binding"/>
    <property type="evidence" value="ECO:0007669"/>
    <property type="project" value="UniProtKB-KW"/>
</dbReference>
<evidence type="ECO:0000313" key="9">
    <source>
        <dbReference type="EMBL" id="RDX01053.1"/>
    </source>
</evidence>
<dbReference type="InterPro" id="IPR045865">
    <property type="entry name" value="ACT-like_dom_sf"/>
</dbReference>
<dbReference type="PROSITE" id="PS50893">
    <property type="entry name" value="ABC_TRANSPORTER_2"/>
    <property type="match status" value="1"/>
</dbReference>
<evidence type="ECO:0000256" key="1">
    <source>
        <dbReference type="ARBA" id="ARBA00022448"/>
    </source>
</evidence>
<sequence length="337" mass="37150">MIELTNVSKNFKLGETTVEAVKEVSLRVEKGEIYGVVGYSGAGKSTLVRCINFLEKPTSGTVKIAGQDLASLNAKELREARRKIGMIFQGYNLLKTATVHENVALPLKLEGLEKQLIQERVEKYLSIVGLTDKKEHYPAQLSGGQKQRVAIARALAHEPEILLSDEATSALDPETTDSILKLLLEINQTLGITIFLITHELEVIERICDRVAVMEQGKIVEAGSVLDIFTNPREETTKRFVGSEASFEIPPELLEHYKQTGKLVSLYFVGQSTDEPALALVSRHFDVLPSILAGGIENLKNDTLGKLLVHLKGEEEAYNSAIQFLIEKGITVREVAS</sequence>
<dbReference type="PANTHER" id="PTHR43166:SF30">
    <property type="entry name" value="METHIONINE IMPORT ATP-BINDING PROTEIN METN"/>
    <property type="match status" value="1"/>
</dbReference>
<reference evidence="10" key="1">
    <citation type="submission" date="2015-04" db="EMBL/GenBank/DDBJ databases">
        <authorList>
            <person name="Schardt J."/>
            <person name="Mueller-Herbst S."/>
            <person name="Scherer S."/>
            <person name="Huptas C."/>
        </authorList>
    </citation>
    <scope>NUCLEOTIDE SEQUENCE [LARGE SCALE GENOMIC DNA]</scope>
    <source>
        <strain evidence="10">Kiel-L1</strain>
    </source>
</reference>
<dbReference type="SMART" id="SM00382">
    <property type="entry name" value="AAA"/>
    <property type="match status" value="1"/>
</dbReference>
<dbReference type="AlphaFoldDB" id="A0A3D8TQS9"/>
<dbReference type="CDD" id="cd03258">
    <property type="entry name" value="ABC_MetN_methionine_transporter"/>
    <property type="match status" value="1"/>
</dbReference>
<protein>
    <submittedName>
        <fullName evidence="9">Methionine ABC transporter ATP-binding protein</fullName>
    </submittedName>
</protein>
<evidence type="ECO:0000256" key="5">
    <source>
        <dbReference type="ARBA" id="ARBA00022967"/>
    </source>
</evidence>
<dbReference type="GO" id="GO:0022857">
    <property type="term" value="F:transmembrane transporter activity"/>
    <property type="evidence" value="ECO:0007669"/>
    <property type="project" value="UniProtKB-ARBA"/>
</dbReference>
<keyword evidence="6" id="KW-0029">Amino-acid transport</keyword>
<evidence type="ECO:0000256" key="7">
    <source>
        <dbReference type="ARBA" id="ARBA00023136"/>
    </source>
</evidence>
<keyword evidence="7" id="KW-0472">Membrane</keyword>
<dbReference type="InterPro" id="IPR027417">
    <property type="entry name" value="P-loop_NTPase"/>
</dbReference>
<dbReference type="Pfam" id="PF00005">
    <property type="entry name" value="ABC_tran"/>
    <property type="match status" value="1"/>
</dbReference>
<dbReference type="GO" id="GO:0016887">
    <property type="term" value="F:ATP hydrolysis activity"/>
    <property type="evidence" value="ECO:0007669"/>
    <property type="project" value="InterPro"/>
</dbReference>
<dbReference type="InterPro" id="IPR050086">
    <property type="entry name" value="MetN_ABC_transporter-like"/>
</dbReference>
<keyword evidence="1" id="KW-0813">Transport</keyword>
<gene>
    <name evidence="9" type="ORF">UR08_08860</name>
</gene>
<dbReference type="RefSeq" id="WP_115753305.1">
    <property type="nucleotide sequence ID" value="NZ_LARY01000002.1"/>
</dbReference>
<keyword evidence="3" id="KW-0547">Nucleotide-binding</keyword>
<dbReference type="Gene3D" id="3.30.70.260">
    <property type="match status" value="1"/>
</dbReference>
<keyword evidence="5" id="KW-1278">Translocase</keyword>